<dbReference type="AlphaFoldDB" id="A0A9P0EDX4"/>
<feature type="coiled-coil region" evidence="5">
    <location>
        <begin position="156"/>
        <end position="202"/>
    </location>
</feature>
<keyword evidence="5" id="KW-0175">Coiled coil</keyword>
<dbReference type="FunFam" id="1.20.58.70:FF:000006">
    <property type="entry name" value="Syntaxin 7"/>
    <property type="match status" value="1"/>
</dbReference>
<evidence type="ECO:0000256" key="2">
    <source>
        <dbReference type="ARBA" id="ARBA00009063"/>
    </source>
</evidence>
<dbReference type="SMART" id="SM00397">
    <property type="entry name" value="t_SNARE"/>
    <property type="match status" value="1"/>
</dbReference>
<evidence type="ECO:0000259" key="8">
    <source>
        <dbReference type="SMART" id="SM00503"/>
    </source>
</evidence>
<proteinExistence type="inferred from homology"/>
<comment type="subcellular location">
    <subcellularLocation>
        <location evidence="1">Membrane</location>
        <topology evidence="1">Single-pass type IV membrane protein</topology>
    </subcellularLocation>
</comment>
<evidence type="ECO:0000256" key="6">
    <source>
        <dbReference type="SAM" id="Phobius"/>
    </source>
</evidence>
<dbReference type="PANTHER" id="PTHR19957">
    <property type="entry name" value="SYNTAXIN"/>
    <property type="match status" value="1"/>
</dbReference>
<dbReference type="InterPro" id="IPR010989">
    <property type="entry name" value="SNARE"/>
</dbReference>
<protein>
    <submittedName>
        <fullName evidence="9">Uncharacterized protein</fullName>
    </submittedName>
</protein>
<feature type="domain" description="T-SNARE coiled-coil homology" evidence="7">
    <location>
        <begin position="174"/>
        <end position="241"/>
    </location>
</feature>
<dbReference type="InterPro" id="IPR000727">
    <property type="entry name" value="T_SNARE_dom"/>
</dbReference>
<dbReference type="EMBL" id="OV725079">
    <property type="protein sequence ID" value="CAH1395073.1"/>
    <property type="molecule type" value="Genomic_DNA"/>
</dbReference>
<dbReference type="Gene3D" id="1.20.5.110">
    <property type="match status" value="1"/>
</dbReference>
<dbReference type="GO" id="GO:0000149">
    <property type="term" value="F:SNARE binding"/>
    <property type="evidence" value="ECO:0007669"/>
    <property type="project" value="TreeGrafter"/>
</dbReference>
<evidence type="ECO:0000256" key="5">
    <source>
        <dbReference type="SAM" id="Coils"/>
    </source>
</evidence>
<dbReference type="InterPro" id="IPR006012">
    <property type="entry name" value="Syntaxin/epimorphin_CS"/>
</dbReference>
<keyword evidence="6" id="KW-0812">Transmembrane</keyword>
<dbReference type="GO" id="GO:0048278">
    <property type="term" value="P:vesicle docking"/>
    <property type="evidence" value="ECO:0007669"/>
    <property type="project" value="TreeGrafter"/>
</dbReference>
<evidence type="ECO:0000256" key="1">
    <source>
        <dbReference type="ARBA" id="ARBA00004211"/>
    </source>
</evidence>
<dbReference type="OrthoDB" id="364348at2759"/>
<dbReference type="GO" id="GO:0005484">
    <property type="term" value="F:SNAP receptor activity"/>
    <property type="evidence" value="ECO:0007669"/>
    <property type="project" value="InterPro"/>
</dbReference>
<dbReference type="GO" id="GO:0006836">
    <property type="term" value="P:neurotransmitter transport"/>
    <property type="evidence" value="ECO:0007669"/>
    <property type="project" value="UniProtKB-KW"/>
</dbReference>
<dbReference type="InterPro" id="IPR045242">
    <property type="entry name" value="Syntaxin"/>
</dbReference>
<dbReference type="GO" id="GO:0008021">
    <property type="term" value="C:synaptic vesicle"/>
    <property type="evidence" value="ECO:0007669"/>
    <property type="project" value="TreeGrafter"/>
</dbReference>
<sequence>MDGSYGYSSYQNGLEKKDFNKIAHNVGSSIQKISQNVLSMKKMVNLLGTSQDSQELRHRLHQIQHYTNQLAKDTTSSLTELSGIPVPQSPSEQREYKMLKERLAEELTTALNAFQEMQRLACQKEREEINKAREMQPPIKIPPPPSSRGSSNGTQLIELQDSFQQKQMQAQFEEEQRTLELIEQQEEAIRQLEIDISSVNAMFLDLGALVHSQGEIIDSIEAQVETAEVSVNMGTDNLRKASNYANSLRKKKCIFLIIGIVTLLCLILLITWKVILRRKALHSS</sequence>
<dbReference type="GO" id="GO:0006886">
    <property type="term" value="P:intracellular protein transport"/>
    <property type="evidence" value="ECO:0007669"/>
    <property type="project" value="InterPro"/>
</dbReference>
<reference evidence="9" key="1">
    <citation type="submission" date="2022-01" db="EMBL/GenBank/DDBJ databases">
        <authorList>
            <person name="King R."/>
        </authorList>
    </citation>
    <scope>NUCLEOTIDE SEQUENCE</scope>
</reference>
<name>A0A9P0EDX4_NEZVI</name>
<keyword evidence="6" id="KW-0472">Membrane</keyword>
<evidence type="ECO:0000256" key="4">
    <source>
        <dbReference type="RuleBase" id="RU003858"/>
    </source>
</evidence>
<dbReference type="PANTHER" id="PTHR19957:SF411">
    <property type="entry name" value="LD23667P"/>
    <property type="match status" value="1"/>
</dbReference>
<evidence type="ECO:0000259" key="7">
    <source>
        <dbReference type="SMART" id="SM00397"/>
    </source>
</evidence>
<dbReference type="Pfam" id="PF05739">
    <property type="entry name" value="SNARE"/>
    <property type="match status" value="1"/>
</dbReference>
<dbReference type="SMART" id="SM00503">
    <property type="entry name" value="SynN"/>
    <property type="match status" value="1"/>
</dbReference>
<feature type="domain" description="Syntaxin N-terminal" evidence="8">
    <location>
        <begin position="11"/>
        <end position="126"/>
    </location>
</feature>
<dbReference type="InterPro" id="IPR006011">
    <property type="entry name" value="Syntaxin_N"/>
</dbReference>
<dbReference type="Pfam" id="PF14523">
    <property type="entry name" value="Syntaxin_2"/>
    <property type="match status" value="1"/>
</dbReference>
<organism evidence="9 10">
    <name type="scientific">Nezara viridula</name>
    <name type="common">Southern green stink bug</name>
    <name type="synonym">Cimex viridulus</name>
    <dbReference type="NCBI Taxonomy" id="85310"/>
    <lineage>
        <taxon>Eukaryota</taxon>
        <taxon>Metazoa</taxon>
        <taxon>Ecdysozoa</taxon>
        <taxon>Arthropoda</taxon>
        <taxon>Hexapoda</taxon>
        <taxon>Insecta</taxon>
        <taxon>Pterygota</taxon>
        <taxon>Neoptera</taxon>
        <taxon>Paraneoptera</taxon>
        <taxon>Hemiptera</taxon>
        <taxon>Heteroptera</taxon>
        <taxon>Panheteroptera</taxon>
        <taxon>Pentatomomorpha</taxon>
        <taxon>Pentatomoidea</taxon>
        <taxon>Pentatomidae</taxon>
        <taxon>Pentatominae</taxon>
        <taxon>Nezara</taxon>
    </lineage>
</organism>
<evidence type="ECO:0000313" key="10">
    <source>
        <dbReference type="Proteomes" id="UP001152798"/>
    </source>
</evidence>
<dbReference type="Proteomes" id="UP001152798">
    <property type="component" value="Chromosome 3"/>
</dbReference>
<feature type="transmembrane region" description="Helical" evidence="6">
    <location>
        <begin position="254"/>
        <end position="276"/>
    </location>
</feature>
<dbReference type="PROSITE" id="PS00914">
    <property type="entry name" value="SYNTAXIN"/>
    <property type="match status" value="1"/>
</dbReference>
<gene>
    <name evidence="9" type="ORF">NEZAVI_LOCUS5408</name>
</gene>
<keyword evidence="3" id="KW-0813">Transport</keyword>
<dbReference type="SUPFAM" id="SSF47661">
    <property type="entry name" value="t-snare proteins"/>
    <property type="match status" value="1"/>
</dbReference>
<keyword evidence="6" id="KW-1133">Transmembrane helix</keyword>
<dbReference type="GO" id="GO:0006906">
    <property type="term" value="P:vesicle fusion"/>
    <property type="evidence" value="ECO:0007669"/>
    <property type="project" value="TreeGrafter"/>
</dbReference>
<evidence type="ECO:0000256" key="3">
    <source>
        <dbReference type="ARBA" id="ARBA00022775"/>
    </source>
</evidence>
<comment type="similarity">
    <text evidence="2 4">Belongs to the syntaxin family.</text>
</comment>
<keyword evidence="10" id="KW-1185">Reference proteome</keyword>
<evidence type="ECO:0000313" key="9">
    <source>
        <dbReference type="EMBL" id="CAH1395073.1"/>
    </source>
</evidence>
<dbReference type="Gene3D" id="1.20.58.70">
    <property type="match status" value="1"/>
</dbReference>
<accession>A0A9P0EDX4</accession>
<dbReference type="GO" id="GO:0031201">
    <property type="term" value="C:SNARE complex"/>
    <property type="evidence" value="ECO:0007669"/>
    <property type="project" value="TreeGrafter"/>
</dbReference>
<keyword evidence="3" id="KW-0532">Neurotransmitter transport</keyword>